<dbReference type="SUPFAM" id="SSF109755">
    <property type="entry name" value="PhoU-like"/>
    <property type="match status" value="1"/>
</dbReference>
<dbReference type="AlphaFoldDB" id="A0A3G6J420"/>
<dbReference type="GO" id="GO:0005737">
    <property type="term" value="C:cytoplasm"/>
    <property type="evidence" value="ECO:0007669"/>
    <property type="project" value="UniProtKB-SubCell"/>
</dbReference>
<dbReference type="Gene3D" id="1.20.58.220">
    <property type="entry name" value="Phosphate transport system protein phou homolog 2, domain 2"/>
    <property type="match status" value="1"/>
</dbReference>
<accession>A0A3G6J420</accession>
<comment type="subcellular location">
    <subcellularLocation>
        <location evidence="1">Cytoplasm</location>
    </subcellularLocation>
</comment>
<reference evidence="8 9" key="1">
    <citation type="submission" date="2018-11" db="EMBL/GenBank/DDBJ databases">
        <authorList>
            <person name="Kleinhagauer T."/>
            <person name="Glaeser S.P."/>
            <person name="Spergser J."/>
            <person name="Ruckert C."/>
            <person name="Kaempfer P."/>
            <person name="Busse H.-J."/>
        </authorList>
    </citation>
    <scope>NUCLEOTIDE SEQUENCE [LARGE SCALE GENOMIC DNA]</scope>
    <source>
        <strain evidence="8 9">200CH</strain>
    </source>
</reference>
<sequence>MRSSYQERLDRFAQDLIVMCDTVQVIMQQAAKALLAQDLTAAEQALTLTDDLKPITQRCEERAVQLLALEGPLARDLRQVVSSIYIVEDISRMATLAKHIATTARLRHPAQVLPEPLVGYFEEYSRLAQEMTQKLGDLLTDPDDVDVAVVFGADDDAVDDIQKHLFLLLTARPWEHSTTQAVDVALLSRYFERYADHIVNVASRIIYLSTGMKPAEYLANREAAQRGERFDDRLAALEHRLGIAPQPKPHNL</sequence>
<dbReference type="PANTHER" id="PTHR42930:SF3">
    <property type="entry name" value="PHOSPHATE-SPECIFIC TRANSPORT SYSTEM ACCESSORY PROTEIN PHOU"/>
    <property type="match status" value="1"/>
</dbReference>
<dbReference type="RefSeq" id="WP_123926161.1">
    <property type="nucleotide sequence ID" value="NZ_CP033896.1"/>
</dbReference>
<comment type="similarity">
    <text evidence="2">Belongs to the PhoU family.</text>
</comment>
<evidence type="ECO:0000256" key="5">
    <source>
        <dbReference type="ARBA" id="ARBA00022490"/>
    </source>
</evidence>
<dbReference type="InterPro" id="IPR028366">
    <property type="entry name" value="PhoU"/>
</dbReference>
<comment type="subunit">
    <text evidence="3">Homodimer.</text>
</comment>
<dbReference type="Proteomes" id="UP000269019">
    <property type="component" value="Chromosome"/>
</dbReference>
<evidence type="ECO:0000256" key="6">
    <source>
        <dbReference type="ARBA" id="ARBA00022592"/>
    </source>
</evidence>
<dbReference type="GO" id="GO:0045936">
    <property type="term" value="P:negative regulation of phosphate metabolic process"/>
    <property type="evidence" value="ECO:0007669"/>
    <property type="project" value="InterPro"/>
</dbReference>
<dbReference type="PANTHER" id="PTHR42930">
    <property type="entry name" value="PHOSPHATE-SPECIFIC TRANSPORT SYSTEM ACCESSORY PROTEIN PHOU"/>
    <property type="match status" value="1"/>
</dbReference>
<evidence type="ECO:0000256" key="3">
    <source>
        <dbReference type="ARBA" id="ARBA00011738"/>
    </source>
</evidence>
<proteinExistence type="inferred from homology"/>
<evidence type="ECO:0000313" key="8">
    <source>
        <dbReference type="EMBL" id="AZA12831.1"/>
    </source>
</evidence>
<keyword evidence="5" id="KW-0963">Cytoplasm</keyword>
<dbReference type="EMBL" id="CP033896">
    <property type="protein sequence ID" value="AZA12831.1"/>
    <property type="molecule type" value="Genomic_DNA"/>
</dbReference>
<evidence type="ECO:0000313" key="9">
    <source>
        <dbReference type="Proteomes" id="UP000269019"/>
    </source>
</evidence>
<feature type="domain" description="PhoU" evidence="7">
    <location>
        <begin position="122"/>
        <end position="205"/>
    </location>
</feature>
<dbReference type="GO" id="GO:0006817">
    <property type="term" value="P:phosphate ion transport"/>
    <property type="evidence" value="ECO:0007669"/>
    <property type="project" value="UniProtKB-KW"/>
</dbReference>
<dbReference type="OrthoDB" id="9814256at2"/>
<evidence type="ECO:0000256" key="2">
    <source>
        <dbReference type="ARBA" id="ARBA00008107"/>
    </source>
</evidence>
<name>A0A3G6J420_9CORY</name>
<dbReference type="InterPro" id="IPR026022">
    <property type="entry name" value="PhoU_dom"/>
</dbReference>
<evidence type="ECO:0000256" key="4">
    <source>
        <dbReference type="ARBA" id="ARBA00022448"/>
    </source>
</evidence>
<dbReference type="FunFam" id="1.20.58.220:FF:000004">
    <property type="entry name" value="Phosphate-specific transport system accessory protein PhoU"/>
    <property type="match status" value="1"/>
</dbReference>
<gene>
    <name evidence="8" type="ORF">CCHOA_02020</name>
</gene>
<dbReference type="InterPro" id="IPR038078">
    <property type="entry name" value="PhoU-like_sf"/>
</dbReference>
<evidence type="ECO:0000259" key="7">
    <source>
        <dbReference type="Pfam" id="PF01895"/>
    </source>
</evidence>
<feature type="domain" description="PhoU" evidence="7">
    <location>
        <begin position="19"/>
        <end position="102"/>
    </location>
</feature>
<dbReference type="KEGG" id="ccho:CCHOA_02020"/>
<dbReference type="Pfam" id="PF01895">
    <property type="entry name" value="PhoU"/>
    <property type="match status" value="2"/>
</dbReference>
<organism evidence="8 9">
    <name type="scientific">Corynebacterium choanae</name>
    <dbReference type="NCBI Taxonomy" id="1862358"/>
    <lineage>
        <taxon>Bacteria</taxon>
        <taxon>Bacillati</taxon>
        <taxon>Actinomycetota</taxon>
        <taxon>Actinomycetes</taxon>
        <taxon>Mycobacteriales</taxon>
        <taxon>Corynebacteriaceae</taxon>
        <taxon>Corynebacterium</taxon>
    </lineage>
</organism>
<keyword evidence="6" id="KW-0592">Phosphate transport</keyword>
<dbReference type="GO" id="GO:0030643">
    <property type="term" value="P:intracellular phosphate ion homeostasis"/>
    <property type="evidence" value="ECO:0007669"/>
    <property type="project" value="InterPro"/>
</dbReference>
<evidence type="ECO:0000256" key="1">
    <source>
        <dbReference type="ARBA" id="ARBA00004496"/>
    </source>
</evidence>
<keyword evidence="4" id="KW-0813">Transport</keyword>
<keyword evidence="9" id="KW-1185">Reference proteome</keyword>
<protein>
    <recommendedName>
        <fullName evidence="7">PhoU domain-containing protein</fullName>
    </recommendedName>
</protein>